<dbReference type="InterPro" id="IPR001563">
    <property type="entry name" value="Peptidase_S10"/>
</dbReference>
<dbReference type="PRINTS" id="PR00724">
    <property type="entry name" value="CRBOXYPTASEC"/>
</dbReference>
<dbReference type="InterPro" id="IPR018202">
    <property type="entry name" value="Ser_caboxypep_ser_AS"/>
</dbReference>
<gene>
    <name evidence="4" type="ORF">HPP92_007624</name>
</gene>
<feature type="chain" id="PRO_5033095839" description="Carboxypeptidase" evidence="2">
    <location>
        <begin position="17"/>
        <end position="963"/>
    </location>
</feature>
<dbReference type="SUPFAM" id="SSF53474">
    <property type="entry name" value="alpha/beta-Hydrolases"/>
    <property type="match status" value="2"/>
</dbReference>
<dbReference type="Pfam" id="PF00450">
    <property type="entry name" value="Peptidase_S10"/>
    <property type="match status" value="2"/>
</dbReference>
<name>A0A835REH8_VANPL</name>
<dbReference type="EC" id="3.4.16.-" evidence="2"/>
<dbReference type="PROSITE" id="PS00131">
    <property type="entry name" value="CARBOXYPEPT_SER_SER"/>
    <property type="match status" value="2"/>
</dbReference>
<dbReference type="Gene3D" id="3.40.50.1820">
    <property type="entry name" value="alpha/beta hydrolase"/>
    <property type="match status" value="2"/>
</dbReference>
<dbReference type="PANTHER" id="PTHR11802">
    <property type="entry name" value="SERINE PROTEASE FAMILY S10 SERINE CARBOXYPEPTIDASE"/>
    <property type="match status" value="1"/>
</dbReference>
<dbReference type="InterPro" id="IPR029058">
    <property type="entry name" value="AB_hydrolase_fold"/>
</dbReference>
<keyword evidence="2" id="KW-0378">Hydrolase</keyword>
<evidence type="ECO:0000256" key="3">
    <source>
        <dbReference type="SAM" id="MobiDB-lite"/>
    </source>
</evidence>
<comment type="similarity">
    <text evidence="1 2">Belongs to the peptidase S10 family.</text>
</comment>
<dbReference type="PANTHER" id="PTHR11802:SF461">
    <property type="entry name" value="OS02G0687900 PROTEIN"/>
    <property type="match status" value="1"/>
</dbReference>
<evidence type="ECO:0000256" key="2">
    <source>
        <dbReference type="RuleBase" id="RU361156"/>
    </source>
</evidence>
<evidence type="ECO:0000313" key="4">
    <source>
        <dbReference type="EMBL" id="KAG0490761.1"/>
    </source>
</evidence>
<feature type="signal peptide" evidence="2">
    <location>
        <begin position="1"/>
        <end position="16"/>
    </location>
</feature>
<dbReference type="FunFam" id="3.40.50.1820:FF:000072">
    <property type="entry name" value="Serine carboxypeptidase-like 19"/>
    <property type="match status" value="2"/>
</dbReference>
<protein>
    <recommendedName>
        <fullName evidence="2">Carboxypeptidase</fullName>
        <ecNumber evidence="2">3.4.16.-</ecNumber>
    </recommendedName>
</protein>
<dbReference type="GO" id="GO:0016747">
    <property type="term" value="F:acyltransferase activity, transferring groups other than amino-acyl groups"/>
    <property type="evidence" value="ECO:0007669"/>
    <property type="project" value="TreeGrafter"/>
</dbReference>
<sequence>MAVLLVLFSQHWQCSPSAVSISYLPGFHGVLPFRLETGYVGIDKKNEAELFYYFVESERNPVDDPLILWLPGGPGCSGLVGLALHMGPLQFKVNNFDDFLPTLTSNPYSWTKIANMLFLDWPIGTGFSYSKNENDYIKEDFQAKKQIYNFLVKWFLDHPRFLSNAFYMGGESYGGKMATLLAHDIVEGNKQANSIVINIKGYIIGNAVTGEYADKNSQVPHAYGLGIIPSELYKNIQTNCEGEDYRKPIGKACAEYIKVFKEFITEINVFGVLDRTCSDDDPLRQQSSCLENTKDKLLLPSNLVDSTCITPDLLSNYWANNDAVRAALKIKKGTVTNWVRCNFNFALNIYNRSIPSSVPYHVKLTTSGYRALVYNGDHDLQIPFLGTLEWIKSLGFSILDEWRSWHVGGQVAGYTMLFSNNLTFATVKIAARTGSINRQPTQLNQRTAEATAYDVMMTLGHRCVGLWQAIAVLFLVFSQLRQCSPSAVSISRLPGFHGVLPFRLETGYVSIDKKNEAELFYYFVESERNPVDDPLILWLPGGPGCSGLVGLALHMGPLQFKVNNFDDFLPTLTSNPYSWTKIANMLFLDWPIGTGFSYSKNESDYIKEDFQAKKQIYNFLIEWFLDHPRFLSNAFYMGGESYGGKMATLLAHDIVEGYKQANSIVINIKGYIIGNAVTDEYADKNSQVPHAYGLGIIPSELYKNIQTNCEGEDYRKPIGKACAEYLEVFKEFLSEINVFGVLDPKCSDDDPLSQQSSCLENTKDKLLLPSNLVDSTCITPELLSNYWANNDAVRVALKIKKSGSSLLASPSWMNGDLGMLVAKWLDSEAFSRDMDAVLLVSQGPNGALSARRFPAGRSCFNSSAKLRRPFIYETRLMSTAPNFGKSLHLTHATGGQRGSSGQMPAPQFPTQEDKIVSVEEGGVPLEGVIQLDKPYLTPSLISWASVAVPFLPTSFYADRLLTR</sequence>
<accession>A0A835REH8</accession>
<dbReference type="GO" id="GO:0006508">
    <property type="term" value="P:proteolysis"/>
    <property type="evidence" value="ECO:0007669"/>
    <property type="project" value="UniProtKB-KW"/>
</dbReference>
<keyword evidence="2" id="KW-0121">Carboxypeptidase</keyword>
<dbReference type="EMBL" id="JADCNM010000003">
    <property type="protein sequence ID" value="KAG0490761.1"/>
    <property type="molecule type" value="Genomic_DNA"/>
</dbReference>
<evidence type="ECO:0000256" key="1">
    <source>
        <dbReference type="ARBA" id="ARBA00009431"/>
    </source>
</evidence>
<organism evidence="4 5">
    <name type="scientific">Vanilla planifolia</name>
    <name type="common">Vanilla</name>
    <dbReference type="NCBI Taxonomy" id="51239"/>
    <lineage>
        <taxon>Eukaryota</taxon>
        <taxon>Viridiplantae</taxon>
        <taxon>Streptophyta</taxon>
        <taxon>Embryophyta</taxon>
        <taxon>Tracheophyta</taxon>
        <taxon>Spermatophyta</taxon>
        <taxon>Magnoliopsida</taxon>
        <taxon>Liliopsida</taxon>
        <taxon>Asparagales</taxon>
        <taxon>Orchidaceae</taxon>
        <taxon>Vanilloideae</taxon>
        <taxon>Vanilleae</taxon>
        <taxon>Vanilla</taxon>
    </lineage>
</organism>
<dbReference type="Proteomes" id="UP000639772">
    <property type="component" value="Chromosome 3"/>
</dbReference>
<evidence type="ECO:0000313" key="5">
    <source>
        <dbReference type="Proteomes" id="UP000639772"/>
    </source>
</evidence>
<keyword evidence="2" id="KW-0645">Protease</keyword>
<keyword evidence="2" id="KW-0732">Signal</keyword>
<dbReference type="GO" id="GO:0004185">
    <property type="term" value="F:serine-type carboxypeptidase activity"/>
    <property type="evidence" value="ECO:0007669"/>
    <property type="project" value="UniProtKB-UniRule"/>
</dbReference>
<dbReference type="AlphaFoldDB" id="A0A835REH8"/>
<feature type="region of interest" description="Disordered" evidence="3">
    <location>
        <begin position="887"/>
        <end position="908"/>
    </location>
</feature>
<dbReference type="Gene3D" id="3.40.50.12670">
    <property type="match status" value="1"/>
</dbReference>
<comment type="caution">
    <text evidence="4">The sequence shown here is derived from an EMBL/GenBank/DDBJ whole genome shotgun (WGS) entry which is preliminary data.</text>
</comment>
<dbReference type="OrthoDB" id="443318at2759"/>
<dbReference type="GO" id="GO:0019748">
    <property type="term" value="P:secondary metabolic process"/>
    <property type="evidence" value="ECO:0007669"/>
    <property type="project" value="TreeGrafter"/>
</dbReference>
<reference evidence="4 5" key="1">
    <citation type="journal article" date="2020" name="Nat. Food">
        <title>A phased Vanilla planifolia genome enables genetic improvement of flavour and production.</title>
        <authorList>
            <person name="Hasing T."/>
            <person name="Tang H."/>
            <person name="Brym M."/>
            <person name="Khazi F."/>
            <person name="Huang T."/>
            <person name="Chambers A.H."/>
        </authorList>
    </citation>
    <scope>NUCLEOTIDE SEQUENCE [LARGE SCALE GENOMIC DNA]</scope>
    <source>
        <tissue evidence="4">Leaf</tissue>
    </source>
</reference>
<proteinExistence type="inferred from homology"/>